<evidence type="ECO:0000259" key="17">
    <source>
        <dbReference type="PROSITE" id="PS50105"/>
    </source>
</evidence>
<keyword evidence="1" id="KW-0813">Transport</keyword>
<dbReference type="GO" id="GO:0005783">
    <property type="term" value="C:endoplasmic reticulum"/>
    <property type="evidence" value="ECO:0007669"/>
    <property type="project" value="TreeGrafter"/>
</dbReference>
<evidence type="ECO:0000256" key="9">
    <source>
        <dbReference type="ARBA" id="ARBA00023054"/>
    </source>
</evidence>
<dbReference type="SUPFAM" id="SSF47769">
    <property type="entry name" value="SAM/Pointed domain"/>
    <property type="match status" value="1"/>
</dbReference>
<evidence type="ECO:0000256" key="8">
    <source>
        <dbReference type="ARBA" id="ARBA00022989"/>
    </source>
</evidence>
<dbReference type="InterPro" id="IPR001660">
    <property type="entry name" value="SAM"/>
</dbReference>
<evidence type="ECO:0000256" key="11">
    <source>
        <dbReference type="ARBA" id="ARBA00023136"/>
    </source>
</evidence>
<evidence type="ECO:0000313" key="19">
    <source>
        <dbReference type="WBParaSite" id="PSAMB.scaffold1423size31675.g13080.t1"/>
    </source>
</evidence>
<comment type="subcellular location">
    <subcellularLocation>
        <location evidence="13">Endomembrane system</location>
        <topology evidence="13">Single-pass type I membrane protein</topology>
    </subcellularLocation>
</comment>
<dbReference type="AlphaFoldDB" id="A0A914V0N3"/>
<evidence type="ECO:0000256" key="6">
    <source>
        <dbReference type="ARBA" id="ARBA00022729"/>
    </source>
</evidence>
<dbReference type="FunFam" id="1.10.150.50:FF:000009">
    <property type="entry name" value="Stromal interaction molecule 1"/>
    <property type="match status" value="1"/>
</dbReference>
<feature type="chain" id="PRO_5037263783" evidence="16">
    <location>
        <begin position="34"/>
        <end position="286"/>
    </location>
</feature>
<keyword evidence="5" id="KW-0479">Metal-binding</keyword>
<organism evidence="18 19">
    <name type="scientific">Plectus sambesii</name>
    <dbReference type="NCBI Taxonomy" id="2011161"/>
    <lineage>
        <taxon>Eukaryota</taxon>
        <taxon>Metazoa</taxon>
        <taxon>Ecdysozoa</taxon>
        <taxon>Nematoda</taxon>
        <taxon>Chromadorea</taxon>
        <taxon>Plectida</taxon>
        <taxon>Plectina</taxon>
        <taxon>Plectoidea</taxon>
        <taxon>Plectidae</taxon>
        <taxon>Plectus</taxon>
    </lineage>
</organism>
<evidence type="ECO:0000256" key="1">
    <source>
        <dbReference type="ARBA" id="ARBA00022448"/>
    </source>
</evidence>
<evidence type="ECO:0000256" key="16">
    <source>
        <dbReference type="SAM" id="SignalP"/>
    </source>
</evidence>
<keyword evidence="8 15" id="KW-1133">Transmembrane helix</keyword>
<evidence type="ECO:0000256" key="10">
    <source>
        <dbReference type="ARBA" id="ARBA00023065"/>
    </source>
</evidence>
<evidence type="ECO:0000256" key="7">
    <source>
        <dbReference type="ARBA" id="ARBA00022837"/>
    </source>
</evidence>
<feature type="domain" description="SAM" evidence="17">
    <location>
        <begin position="124"/>
        <end position="182"/>
    </location>
</feature>
<dbReference type="GO" id="GO:0006874">
    <property type="term" value="P:intracellular calcium ion homeostasis"/>
    <property type="evidence" value="ECO:0007669"/>
    <property type="project" value="TreeGrafter"/>
</dbReference>
<evidence type="ECO:0000256" key="2">
    <source>
        <dbReference type="ARBA" id="ARBA00022553"/>
    </source>
</evidence>
<feature type="compositionally biased region" description="Acidic residues" evidence="14">
    <location>
        <begin position="274"/>
        <end position="286"/>
    </location>
</feature>
<evidence type="ECO:0000256" key="12">
    <source>
        <dbReference type="ARBA" id="ARBA00023180"/>
    </source>
</evidence>
<dbReference type="CDD" id="cd09504">
    <property type="entry name" value="SAM_STIM-1_2-like"/>
    <property type="match status" value="1"/>
</dbReference>
<evidence type="ECO:0000256" key="14">
    <source>
        <dbReference type="SAM" id="MobiDB-lite"/>
    </source>
</evidence>
<dbReference type="PANTHER" id="PTHR15136">
    <property type="entry name" value="STROMAL INTERACTION MOLECULE HOMOLOG"/>
    <property type="match status" value="1"/>
</dbReference>
<dbReference type="FunFam" id="1.10.238.180:FF:000001">
    <property type="entry name" value="Stromal interaction molecule 1"/>
    <property type="match status" value="1"/>
</dbReference>
<keyword evidence="3" id="KW-0109">Calcium transport</keyword>
<dbReference type="GO" id="GO:0051049">
    <property type="term" value="P:regulation of transport"/>
    <property type="evidence" value="ECO:0007669"/>
    <property type="project" value="UniProtKB-ARBA"/>
</dbReference>
<reference evidence="19" key="1">
    <citation type="submission" date="2022-11" db="UniProtKB">
        <authorList>
            <consortium name="WormBaseParasite"/>
        </authorList>
    </citation>
    <scope>IDENTIFICATION</scope>
</reference>
<evidence type="ECO:0000256" key="5">
    <source>
        <dbReference type="ARBA" id="ARBA00022723"/>
    </source>
</evidence>
<keyword evidence="4 15" id="KW-0812">Transmembrane</keyword>
<feature type="compositionally biased region" description="Basic and acidic residues" evidence="14">
    <location>
        <begin position="253"/>
        <end position="271"/>
    </location>
</feature>
<dbReference type="Gene3D" id="1.10.238.180">
    <property type="match status" value="1"/>
</dbReference>
<keyword evidence="18" id="KW-1185">Reference proteome</keyword>
<proteinExistence type="predicted"/>
<dbReference type="PANTHER" id="PTHR15136:SF5">
    <property type="entry name" value="STROMAL INTERACTION MOLECULE HOMOLOG"/>
    <property type="match status" value="1"/>
</dbReference>
<evidence type="ECO:0000256" key="15">
    <source>
        <dbReference type="SAM" id="Phobius"/>
    </source>
</evidence>
<keyword evidence="7" id="KW-0106">Calcium</keyword>
<keyword evidence="2" id="KW-0597">Phosphoprotein</keyword>
<dbReference type="WBParaSite" id="PSAMB.scaffold1423size31675.g13080.t1">
    <property type="protein sequence ID" value="PSAMB.scaffold1423size31675.g13080.t1"/>
    <property type="gene ID" value="PSAMB.scaffold1423size31675.g13080"/>
</dbReference>
<dbReference type="Pfam" id="PF00536">
    <property type="entry name" value="SAM_1"/>
    <property type="match status" value="1"/>
</dbReference>
<feature type="region of interest" description="Disordered" evidence="14">
    <location>
        <begin position="252"/>
        <end position="286"/>
    </location>
</feature>
<dbReference type="GO" id="GO:0002115">
    <property type="term" value="P:store-operated calcium entry"/>
    <property type="evidence" value="ECO:0007669"/>
    <property type="project" value="TreeGrafter"/>
</dbReference>
<dbReference type="InterPro" id="IPR037608">
    <property type="entry name" value="STIM1/2"/>
</dbReference>
<dbReference type="Gene3D" id="1.10.150.50">
    <property type="entry name" value="Transcription Factor, Ets-1"/>
    <property type="match status" value="1"/>
</dbReference>
<dbReference type="GO" id="GO:0005509">
    <property type="term" value="F:calcium ion binding"/>
    <property type="evidence" value="ECO:0007669"/>
    <property type="project" value="TreeGrafter"/>
</dbReference>
<keyword evidence="10" id="KW-0406">Ion transport</keyword>
<keyword evidence="6 16" id="KW-0732">Signal</keyword>
<evidence type="ECO:0000256" key="13">
    <source>
        <dbReference type="ARBA" id="ARBA00046288"/>
    </source>
</evidence>
<dbReference type="InterPro" id="IPR013761">
    <property type="entry name" value="SAM/pointed_sf"/>
</dbReference>
<sequence length="286" mass="32882">MGTRTRACGRGAISQRLLLLCLICLCLFVEVSASKSRKIVVTAEREKERDKAGFEALRQLHKQMDDDQSGSIDRKESLGFLKEDMNIAEADRLKRREKAFHHNDESITVDDLWESWFESEERNWSVDQAVDWLTNAVQLPQYVEAFQKNAVDGQTMPRLALQNSSFMLNVLGIKNSVHRQKIQVKAMDVVLFGYRDGNSRAKDVALALLLIGLVTVLVIFKVHKSRSKQELEQLSSKMHELKSLEDNFQGMQEKFEEERKKRQEMTEKLADGSENNEEVEYVEASQ</sequence>
<keyword evidence="12" id="KW-0325">Glycoprotein</keyword>
<dbReference type="PROSITE" id="PS50105">
    <property type="entry name" value="SAM_DOMAIN"/>
    <property type="match status" value="1"/>
</dbReference>
<dbReference type="GO" id="GO:0005886">
    <property type="term" value="C:plasma membrane"/>
    <property type="evidence" value="ECO:0007669"/>
    <property type="project" value="TreeGrafter"/>
</dbReference>
<evidence type="ECO:0000313" key="18">
    <source>
        <dbReference type="Proteomes" id="UP000887566"/>
    </source>
</evidence>
<evidence type="ECO:0000256" key="3">
    <source>
        <dbReference type="ARBA" id="ARBA00022568"/>
    </source>
</evidence>
<dbReference type="Proteomes" id="UP000887566">
    <property type="component" value="Unplaced"/>
</dbReference>
<dbReference type="Pfam" id="PF25578">
    <property type="entry name" value="EF-hand_STIM1"/>
    <property type="match status" value="1"/>
</dbReference>
<protein>
    <submittedName>
        <fullName evidence="19">SAM domain-containing protein</fullName>
    </submittedName>
</protein>
<dbReference type="GO" id="GO:0005246">
    <property type="term" value="F:calcium channel regulator activity"/>
    <property type="evidence" value="ECO:0007669"/>
    <property type="project" value="InterPro"/>
</dbReference>
<dbReference type="InterPro" id="IPR057835">
    <property type="entry name" value="EF-hand_STIM1/2"/>
</dbReference>
<feature type="transmembrane region" description="Helical" evidence="15">
    <location>
        <begin position="204"/>
        <end position="222"/>
    </location>
</feature>
<accession>A0A914V0N3</accession>
<dbReference type="SMART" id="SM00454">
    <property type="entry name" value="SAM"/>
    <property type="match status" value="1"/>
</dbReference>
<name>A0A914V0N3_9BILA</name>
<feature type="signal peptide" evidence="16">
    <location>
        <begin position="1"/>
        <end position="33"/>
    </location>
</feature>
<evidence type="ECO:0000256" key="4">
    <source>
        <dbReference type="ARBA" id="ARBA00022692"/>
    </source>
</evidence>
<keyword evidence="9" id="KW-0175">Coiled coil</keyword>
<keyword evidence="11 15" id="KW-0472">Membrane</keyword>